<organism evidence="2 3">
    <name type="scientific">Thermohalobaculum xanthum</name>
    <dbReference type="NCBI Taxonomy" id="2753746"/>
    <lineage>
        <taxon>Bacteria</taxon>
        <taxon>Pseudomonadati</taxon>
        <taxon>Pseudomonadota</taxon>
        <taxon>Alphaproteobacteria</taxon>
        <taxon>Rhodobacterales</taxon>
        <taxon>Paracoccaceae</taxon>
        <taxon>Thermohalobaculum</taxon>
    </lineage>
</organism>
<reference evidence="2" key="1">
    <citation type="submission" date="2020-12" db="EMBL/GenBank/DDBJ databases">
        <title>Bacterial taxonomy.</title>
        <authorList>
            <person name="Pan X."/>
        </authorList>
    </citation>
    <scope>NUCLEOTIDE SEQUENCE</scope>
    <source>
        <strain evidence="2">M0105</strain>
    </source>
</reference>
<dbReference type="RefSeq" id="WP_200610021.1">
    <property type="nucleotide sequence ID" value="NZ_JAEHHL010000006.1"/>
</dbReference>
<dbReference type="InterPro" id="IPR011051">
    <property type="entry name" value="RmlC_Cupin_sf"/>
</dbReference>
<evidence type="ECO:0000313" key="3">
    <source>
        <dbReference type="Proteomes" id="UP000655420"/>
    </source>
</evidence>
<protein>
    <submittedName>
        <fullName evidence="2">Cupin domain-containing protein</fullName>
    </submittedName>
</protein>
<proteinExistence type="predicted"/>
<accession>A0A8J7M7Q2</accession>
<evidence type="ECO:0000313" key="2">
    <source>
        <dbReference type="EMBL" id="MBK0399833.1"/>
    </source>
</evidence>
<dbReference type="Gene3D" id="2.60.120.10">
    <property type="entry name" value="Jelly Rolls"/>
    <property type="match status" value="1"/>
</dbReference>
<name>A0A8J7M7Q2_9RHOB</name>
<keyword evidence="3" id="KW-1185">Reference proteome</keyword>
<evidence type="ECO:0000259" key="1">
    <source>
        <dbReference type="Pfam" id="PF05899"/>
    </source>
</evidence>
<comment type="caution">
    <text evidence="2">The sequence shown here is derived from an EMBL/GenBank/DDBJ whole genome shotgun (WGS) entry which is preliminary data.</text>
</comment>
<dbReference type="Pfam" id="PF05899">
    <property type="entry name" value="Cupin_3"/>
    <property type="match status" value="1"/>
</dbReference>
<gene>
    <name evidence="2" type="ORF">H0I76_11585</name>
</gene>
<sequence length="121" mass="13085">MTDLIFVTTDGPGAPAPERDTPDPAKLIEGSHATTTWNAFEGEDGRLFCGIWAAEPGTVAIDYTEWEFCHIIAGAAVLTNEAGESWTVRAGDAFVIPPGFRGTWQTLEPVQKHYVILLPPS</sequence>
<dbReference type="InterPro" id="IPR008579">
    <property type="entry name" value="UGlyAH_Cupin_dom"/>
</dbReference>
<dbReference type="PANTHER" id="PTHR40943:SF2">
    <property type="entry name" value="(S)-UREIDOGLYCINE AMINOHYDROLASE CUPIN DOMAIN-CONTAINING PROTEIN"/>
    <property type="match status" value="1"/>
</dbReference>
<dbReference type="Proteomes" id="UP000655420">
    <property type="component" value="Unassembled WGS sequence"/>
</dbReference>
<dbReference type="AlphaFoldDB" id="A0A8J7M7Q2"/>
<feature type="domain" description="(S)-ureidoglycine aminohydrolase cupin" evidence="1">
    <location>
        <begin position="42"/>
        <end position="114"/>
    </location>
</feature>
<dbReference type="PANTHER" id="PTHR40943">
    <property type="entry name" value="CYTOPLASMIC PROTEIN-RELATED"/>
    <property type="match status" value="1"/>
</dbReference>
<dbReference type="SUPFAM" id="SSF51182">
    <property type="entry name" value="RmlC-like cupins"/>
    <property type="match status" value="1"/>
</dbReference>
<dbReference type="EMBL" id="JAEHHL010000006">
    <property type="protein sequence ID" value="MBK0399833.1"/>
    <property type="molecule type" value="Genomic_DNA"/>
</dbReference>
<dbReference type="InterPro" id="IPR014710">
    <property type="entry name" value="RmlC-like_jellyroll"/>
</dbReference>
<dbReference type="CDD" id="cd02227">
    <property type="entry name" value="cupin_TM1112-like"/>
    <property type="match status" value="1"/>
</dbReference>